<organism evidence="9 10">
    <name type="scientific">Elliptochloris bilobata</name>
    <dbReference type="NCBI Taxonomy" id="381761"/>
    <lineage>
        <taxon>Eukaryota</taxon>
        <taxon>Viridiplantae</taxon>
        <taxon>Chlorophyta</taxon>
        <taxon>core chlorophytes</taxon>
        <taxon>Trebouxiophyceae</taxon>
        <taxon>Trebouxiophyceae incertae sedis</taxon>
        <taxon>Elliptochloris clade</taxon>
        <taxon>Elliptochloris</taxon>
    </lineage>
</organism>
<dbReference type="Pfam" id="PF22666">
    <property type="entry name" value="Glyco_hydro_2_N2"/>
    <property type="match status" value="1"/>
</dbReference>
<keyword evidence="3" id="KW-0378">Hydrolase</keyword>
<dbReference type="PANTHER" id="PTHR43730:SF1">
    <property type="entry name" value="BETA-MANNOSIDASE"/>
    <property type="match status" value="1"/>
</dbReference>
<evidence type="ECO:0000313" key="10">
    <source>
        <dbReference type="Proteomes" id="UP001445335"/>
    </source>
</evidence>
<evidence type="ECO:0000259" key="8">
    <source>
        <dbReference type="Pfam" id="PF22666"/>
    </source>
</evidence>
<proteinExistence type="predicted"/>
<sequence>MRLFTVVIACSIALAAAQEVTDLTGPGWTISNTNGSMRLAAAMPAYALEVLHASGRVANPLERYNELELRWTTKETWTFQRTFNVSAALLNHTAVDLLMTGVDTVADIFVDNVKLASVANAHREYRLPVKAALNGTAGEHMLKIVISPAPDAAQASAAAYPYKVPGLTQPGGMSYYNFIRKPASDFGWDWGPAFAPSGLYGIVELQAYDTAIITAATANQTHNANGTVVVDFTAWLTSPSPATEKGVLTVAAPHNVNWTASAPVSFGVSNETSMTVQMLLDQGTFDLWWPVGYGAQPLYNFTFSYAPANGTSNSTALRTLGLRKLELVRDPIGDAFSQGVGWETMYFQCNGVPIFAKGANSVPVDIFHSRATPTALRAMVATAVAANMNMLRVWGGGMYYPDAFYDACDAAGILVWQEAMFACSLYPSDAAFLDSVSKEITYQVRRLDHHASIAIWGGNNEIEVAFGWFPDSRDPDKARLYAADYNQLFVETVRGALVAVHPTANFVDSSPSNGVYSTSPYSKRWGIDGSDPKMGDTHFYNYGSDCTDVRLYPRSKFVSEFGTQSFTSFSVLRNVTAPSDWSYDSDMSNYRQRHDNGNPQLVAQMARAFKVPDAKAATASNAAQAGAFERFIYLTQVTQSRCYQAAISYWRRIKTEPDARTMGVLYWQLNDIWQGVSWSSVNYGGKWKLLMYAAKNFFNPLLVSAEYLNATATATAYITSDVPAPITGNLTWELVAWNATDGPAANRTSAFSVARLGSQQVLAQDMQQLLRDNNLDPATLPNYFLHLYARAGVPAAMRAATAGSRALGSTAEDPILESTWDVFPVPIKDAPVPTNASITWANFVNQSDSVATFDVSSNVVAPYVQLDSTLPGRFSDNAFTMLPWQNKTVQFVGEGPFSLADLQRSLSVLSIADTLPTAQLRDLSLPNLTTYQPASQLDLQSVFTGKKTGDPMALLGSSGIVPRVSSCAATPNPCPAGNATTSA</sequence>
<dbReference type="InterPro" id="IPR017853">
    <property type="entry name" value="GH"/>
</dbReference>
<protein>
    <recommendedName>
        <fullName evidence="2">beta-mannosidase</fullName>
        <ecNumber evidence="2">3.2.1.25</ecNumber>
    </recommendedName>
</protein>
<comment type="caution">
    <text evidence="9">The sequence shown here is derived from an EMBL/GenBank/DDBJ whole genome shotgun (WGS) entry which is preliminary data.</text>
</comment>
<dbReference type="Gene3D" id="3.20.20.80">
    <property type="entry name" value="Glycosidases"/>
    <property type="match status" value="1"/>
</dbReference>
<dbReference type="EMBL" id="JALJOU010000029">
    <property type="protein sequence ID" value="KAK9835150.1"/>
    <property type="molecule type" value="Genomic_DNA"/>
</dbReference>
<dbReference type="FunFam" id="3.20.20.80:FF:000050">
    <property type="entry name" value="Beta-mannosidase B"/>
    <property type="match status" value="1"/>
</dbReference>
<keyword evidence="10" id="KW-1185">Reference proteome</keyword>
<dbReference type="GO" id="GO:0006516">
    <property type="term" value="P:glycoprotein catabolic process"/>
    <property type="evidence" value="ECO:0007669"/>
    <property type="project" value="TreeGrafter"/>
</dbReference>
<feature type="chain" id="PRO_5043632062" description="beta-mannosidase" evidence="6">
    <location>
        <begin position="18"/>
        <end position="983"/>
    </location>
</feature>
<dbReference type="SUPFAM" id="SSF49785">
    <property type="entry name" value="Galactose-binding domain-like"/>
    <property type="match status" value="1"/>
</dbReference>
<dbReference type="InterPro" id="IPR041625">
    <property type="entry name" value="Beta-mannosidase_Ig"/>
</dbReference>
<evidence type="ECO:0000256" key="5">
    <source>
        <dbReference type="ARBA" id="ARBA00023295"/>
    </source>
</evidence>
<gene>
    <name evidence="9" type="ORF">WJX81_001501</name>
</gene>
<dbReference type="SUPFAM" id="SSF49303">
    <property type="entry name" value="beta-Galactosidase/glucuronidase domain"/>
    <property type="match status" value="2"/>
</dbReference>
<keyword evidence="6" id="KW-0732">Signal</keyword>
<dbReference type="InterPro" id="IPR013783">
    <property type="entry name" value="Ig-like_fold"/>
</dbReference>
<evidence type="ECO:0000256" key="3">
    <source>
        <dbReference type="ARBA" id="ARBA00022801"/>
    </source>
</evidence>
<evidence type="ECO:0000256" key="6">
    <source>
        <dbReference type="SAM" id="SignalP"/>
    </source>
</evidence>
<dbReference type="InterPro" id="IPR054593">
    <property type="entry name" value="Beta-mannosidase-like_N2"/>
</dbReference>
<name>A0AAW1RNM7_9CHLO</name>
<dbReference type="SUPFAM" id="SSF51445">
    <property type="entry name" value="(Trans)glycosidases"/>
    <property type="match status" value="1"/>
</dbReference>
<dbReference type="InterPro" id="IPR008979">
    <property type="entry name" value="Galactose-bd-like_sf"/>
</dbReference>
<dbReference type="GO" id="GO:0004567">
    <property type="term" value="F:beta-mannosidase activity"/>
    <property type="evidence" value="ECO:0007669"/>
    <property type="project" value="UniProtKB-EC"/>
</dbReference>
<evidence type="ECO:0000313" key="9">
    <source>
        <dbReference type="EMBL" id="KAK9835150.1"/>
    </source>
</evidence>
<accession>A0AAW1RNM7</accession>
<keyword evidence="4" id="KW-0325">Glycoprotein</keyword>
<reference evidence="9 10" key="1">
    <citation type="journal article" date="2024" name="Nat. Commun.">
        <title>Phylogenomics reveals the evolutionary origins of lichenization in chlorophyte algae.</title>
        <authorList>
            <person name="Puginier C."/>
            <person name="Libourel C."/>
            <person name="Otte J."/>
            <person name="Skaloud P."/>
            <person name="Haon M."/>
            <person name="Grisel S."/>
            <person name="Petersen M."/>
            <person name="Berrin J.G."/>
            <person name="Delaux P.M."/>
            <person name="Dal Grande F."/>
            <person name="Keller J."/>
        </authorList>
    </citation>
    <scope>NUCLEOTIDE SEQUENCE [LARGE SCALE GENOMIC DNA]</scope>
    <source>
        <strain evidence="9 10">SAG 245.80</strain>
    </source>
</reference>
<dbReference type="PANTHER" id="PTHR43730">
    <property type="entry name" value="BETA-MANNOSIDASE"/>
    <property type="match status" value="1"/>
</dbReference>
<comment type="catalytic activity">
    <reaction evidence="1">
        <text>Hydrolysis of terminal, non-reducing beta-D-mannose residues in beta-D-mannosides.</text>
        <dbReference type="EC" id="3.2.1.25"/>
    </reaction>
</comment>
<dbReference type="InterPro" id="IPR050887">
    <property type="entry name" value="Beta-mannosidase_GH2"/>
</dbReference>
<feature type="signal peptide" evidence="6">
    <location>
        <begin position="1"/>
        <end position="17"/>
    </location>
</feature>
<dbReference type="Gene3D" id="2.60.40.10">
    <property type="entry name" value="Immunoglobulins"/>
    <property type="match status" value="2"/>
</dbReference>
<dbReference type="AlphaFoldDB" id="A0AAW1RNM7"/>
<dbReference type="EC" id="3.2.1.25" evidence="2"/>
<dbReference type="InterPro" id="IPR036156">
    <property type="entry name" value="Beta-gal/glucu_dom_sf"/>
</dbReference>
<dbReference type="Proteomes" id="UP001445335">
    <property type="component" value="Unassembled WGS sequence"/>
</dbReference>
<feature type="domain" description="Beta-mannosidase-like galactose-binding" evidence="8">
    <location>
        <begin position="28"/>
        <end position="200"/>
    </location>
</feature>
<feature type="domain" description="Beta-mannosidase Ig-fold" evidence="7">
    <location>
        <begin position="844"/>
        <end position="914"/>
    </location>
</feature>
<keyword evidence="5" id="KW-0326">Glycosidase</keyword>
<dbReference type="Pfam" id="PF17753">
    <property type="entry name" value="Ig_mannosidase"/>
    <property type="match status" value="1"/>
</dbReference>
<evidence type="ECO:0000256" key="2">
    <source>
        <dbReference type="ARBA" id="ARBA00012754"/>
    </source>
</evidence>
<dbReference type="Gene3D" id="2.60.120.260">
    <property type="entry name" value="Galactose-binding domain-like"/>
    <property type="match status" value="1"/>
</dbReference>
<evidence type="ECO:0000256" key="4">
    <source>
        <dbReference type="ARBA" id="ARBA00023180"/>
    </source>
</evidence>
<evidence type="ECO:0000256" key="1">
    <source>
        <dbReference type="ARBA" id="ARBA00000829"/>
    </source>
</evidence>
<evidence type="ECO:0000259" key="7">
    <source>
        <dbReference type="Pfam" id="PF17753"/>
    </source>
</evidence>